<sequence>MRPRFARLRRLVANAEDTEMALGSDILNFALDGYAVAKVIGKGAALETMKEAMSARYTRRRGEPPKP</sequence>
<evidence type="ECO:0000313" key="2">
    <source>
        <dbReference type="Proteomes" id="UP000020218"/>
    </source>
</evidence>
<reference evidence="1" key="1">
    <citation type="submission" date="2014-02" db="EMBL/GenBank/DDBJ databases">
        <title>Expanding our view of genomic diversity in Candidatus Accumulibacter clades.</title>
        <authorList>
            <person name="Skennerton C.T."/>
            <person name="Barr J.J."/>
            <person name="Slater F.R."/>
            <person name="Bond P.L."/>
            <person name="Tyson G.W."/>
        </authorList>
    </citation>
    <scope>NUCLEOTIDE SEQUENCE [LARGE SCALE GENOMIC DNA]</scope>
</reference>
<name>A0A011MVF0_9PROT</name>
<keyword evidence="2" id="KW-1185">Reference proteome</keyword>
<dbReference type="AlphaFoldDB" id="A0A011MVF0"/>
<organism evidence="1 2">
    <name type="scientific">Candidatus Accumulibacter adjunctus</name>
    <dbReference type="NCBI Taxonomy" id="1454001"/>
    <lineage>
        <taxon>Bacteria</taxon>
        <taxon>Pseudomonadati</taxon>
        <taxon>Pseudomonadota</taxon>
        <taxon>Betaproteobacteria</taxon>
        <taxon>Candidatus Accumulibacter</taxon>
    </lineage>
</organism>
<comment type="caution">
    <text evidence="1">The sequence shown here is derived from an EMBL/GenBank/DDBJ whole genome shotgun (WGS) entry which is preliminary data.</text>
</comment>
<protein>
    <submittedName>
        <fullName evidence="1">Uncharacterized protein</fullName>
    </submittedName>
</protein>
<gene>
    <name evidence="1" type="ORF">AW08_02456</name>
</gene>
<dbReference type="EMBL" id="JFAX01000014">
    <property type="protein sequence ID" value="EXI66551.1"/>
    <property type="molecule type" value="Genomic_DNA"/>
</dbReference>
<accession>A0A011MVF0</accession>
<evidence type="ECO:0000313" key="1">
    <source>
        <dbReference type="EMBL" id="EXI66551.1"/>
    </source>
</evidence>
<dbReference type="PATRIC" id="fig|1454001.3.peg.2506"/>
<proteinExistence type="predicted"/>
<dbReference type="Proteomes" id="UP000020218">
    <property type="component" value="Unassembled WGS sequence"/>
</dbReference>